<evidence type="ECO:0000256" key="3">
    <source>
        <dbReference type="ARBA" id="ARBA00009463"/>
    </source>
</evidence>
<sequence length="309" mass="34836">MTGRSVAIIGKGMIGISMAVLFTGNGIPTIVLAKNAEVGLEKYRTYYRDLIDQGLVTERQAATCERRLSFTESYQDLADVEIIFECVTEKLAVKYEVYRQIEANCPHLKAIASTTSAISPADLAKGMAAREKVMVAHPYNPPHIVPCVELVKNDFTDPEALEAVSSLLEHCGREVCRMNKPAPGFIANRLQHALYREAVYMVEQGICGPEDIDKCIRSSWGPRYTSIGLFDHFDYAGLDLIANIETYLYPDLCNDTAVQPFIQERLDRGDLGYKTGVGVYDWRQRDMDDFRRRVSAPYLKTFNWKLPED</sequence>
<comment type="pathway">
    <text evidence="2">Lipid metabolism; butanoate metabolism.</text>
</comment>
<comment type="similarity">
    <text evidence="3">Belongs to the 3-hydroxyacyl-CoA dehydrogenase family.</text>
</comment>
<comment type="subcellular location">
    <subcellularLocation>
        <location evidence="1">Cytoplasm</location>
    </subcellularLocation>
</comment>
<dbReference type="InterPro" id="IPR008927">
    <property type="entry name" value="6-PGluconate_DH-like_C_sf"/>
</dbReference>
<feature type="site" description="Important for catalytic activity" evidence="11">
    <location>
        <position position="137"/>
    </location>
</feature>
<dbReference type="InterPro" id="IPR022694">
    <property type="entry name" value="3-OHacyl-CoA_DH"/>
</dbReference>
<dbReference type="SUPFAM" id="SSF48179">
    <property type="entry name" value="6-phosphogluconate dehydrogenase C-terminal domain-like"/>
    <property type="match status" value="1"/>
</dbReference>
<dbReference type="GO" id="GO:0050104">
    <property type="term" value="F:L-gulonate 3-dehydrogenase activity"/>
    <property type="evidence" value="ECO:0007669"/>
    <property type="project" value="UniProtKB-EC"/>
</dbReference>
<dbReference type="EMBL" id="DWZJ01000034">
    <property type="protein sequence ID" value="HJB12955.1"/>
    <property type="molecule type" value="Genomic_DNA"/>
</dbReference>
<dbReference type="PANTHER" id="PTHR48075">
    <property type="entry name" value="3-HYDROXYACYL-COA DEHYDROGENASE FAMILY PROTEIN"/>
    <property type="match status" value="1"/>
</dbReference>
<gene>
    <name evidence="14" type="ORF">H9787_04520</name>
</gene>
<feature type="domain" description="3-hydroxyacyl-CoA dehydrogenase C-terminal" evidence="12">
    <location>
        <begin position="184"/>
        <end position="282"/>
    </location>
</feature>
<proteinExistence type="inferred from homology"/>
<dbReference type="Pfam" id="PF00725">
    <property type="entry name" value="3HCDH"/>
    <property type="match status" value="1"/>
</dbReference>
<dbReference type="GO" id="GO:0006631">
    <property type="term" value="P:fatty acid metabolic process"/>
    <property type="evidence" value="ECO:0007669"/>
    <property type="project" value="InterPro"/>
</dbReference>
<reference evidence="14" key="1">
    <citation type="journal article" date="2021" name="PeerJ">
        <title>Extensive microbial diversity within the chicken gut microbiome revealed by metagenomics and culture.</title>
        <authorList>
            <person name="Gilroy R."/>
            <person name="Ravi A."/>
            <person name="Getino M."/>
            <person name="Pursley I."/>
            <person name="Horton D.L."/>
            <person name="Alikhan N.F."/>
            <person name="Baker D."/>
            <person name="Gharbi K."/>
            <person name="Hall N."/>
            <person name="Watson M."/>
            <person name="Adriaenssens E.M."/>
            <person name="Foster-Nyarko E."/>
            <person name="Jarju S."/>
            <person name="Secka A."/>
            <person name="Antonio M."/>
            <person name="Oren A."/>
            <person name="Chaudhuri R.R."/>
            <person name="La Ragione R."/>
            <person name="Hildebrand F."/>
            <person name="Pallen M.J."/>
        </authorList>
    </citation>
    <scope>NUCLEOTIDE SEQUENCE</scope>
    <source>
        <strain evidence="14">ChiBcec18-1249</strain>
    </source>
</reference>
<name>A0A9D2LIP2_9FIRM</name>
<evidence type="ECO:0000256" key="6">
    <source>
        <dbReference type="ARBA" id="ARBA00022553"/>
    </source>
</evidence>
<dbReference type="SUPFAM" id="SSF51735">
    <property type="entry name" value="NAD(P)-binding Rossmann-fold domains"/>
    <property type="match status" value="1"/>
</dbReference>
<dbReference type="PANTHER" id="PTHR48075:SF1">
    <property type="entry name" value="LAMBDA-CRYSTALLIN HOMOLOG"/>
    <property type="match status" value="1"/>
</dbReference>
<dbReference type="PIRSF" id="PIRSF000105">
    <property type="entry name" value="HCDH"/>
    <property type="match status" value="1"/>
</dbReference>
<evidence type="ECO:0000259" key="12">
    <source>
        <dbReference type="Pfam" id="PF00725"/>
    </source>
</evidence>
<comment type="subunit">
    <text evidence="4">Homodimer.</text>
</comment>
<evidence type="ECO:0000256" key="10">
    <source>
        <dbReference type="ARBA" id="ARBA00042709"/>
    </source>
</evidence>
<keyword evidence="7" id="KW-0560">Oxidoreductase</keyword>
<dbReference type="Gene3D" id="3.40.50.720">
    <property type="entry name" value="NAD(P)-binding Rossmann-like Domain"/>
    <property type="match status" value="1"/>
</dbReference>
<comment type="caution">
    <text evidence="14">The sequence shown here is derived from an EMBL/GenBank/DDBJ whole genome shotgun (WGS) entry which is preliminary data.</text>
</comment>
<dbReference type="Gene3D" id="1.10.1040.10">
    <property type="entry name" value="N-(1-d-carboxylethyl)-l-norvaline Dehydrogenase, domain 2"/>
    <property type="match status" value="1"/>
</dbReference>
<evidence type="ECO:0000259" key="13">
    <source>
        <dbReference type="Pfam" id="PF02737"/>
    </source>
</evidence>
<organism evidence="14 15">
    <name type="scientific">Candidatus Oscillibacter excrementigallinarum</name>
    <dbReference type="NCBI Taxonomy" id="2838716"/>
    <lineage>
        <taxon>Bacteria</taxon>
        <taxon>Bacillati</taxon>
        <taxon>Bacillota</taxon>
        <taxon>Clostridia</taxon>
        <taxon>Eubacteriales</taxon>
        <taxon>Oscillospiraceae</taxon>
        <taxon>Oscillibacter</taxon>
    </lineage>
</organism>
<dbReference type="AlphaFoldDB" id="A0A9D2LIP2"/>
<evidence type="ECO:0000313" key="15">
    <source>
        <dbReference type="Proteomes" id="UP000823824"/>
    </source>
</evidence>
<dbReference type="GO" id="GO:0070403">
    <property type="term" value="F:NAD+ binding"/>
    <property type="evidence" value="ECO:0007669"/>
    <property type="project" value="InterPro"/>
</dbReference>
<evidence type="ECO:0000256" key="5">
    <source>
        <dbReference type="ARBA" id="ARBA00022490"/>
    </source>
</evidence>
<feature type="domain" description="3-hydroxyacyl-CoA dehydrogenase NAD binding" evidence="13">
    <location>
        <begin position="5"/>
        <end position="179"/>
    </location>
</feature>
<dbReference type="EC" id="1.1.1.45" evidence="9"/>
<evidence type="ECO:0000256" key="2">
    <source>
        <dbReference type="ARBA" id="ARBA00005086"/>
    </source>
</evidence>
<keyword evidence="6" id="KW-0597">Phosphoprotein</keyword>
<evidence type="ECO:0000313" key="14">
    <source>
        <dbReference type="EMBL" id="HJB12955.1"/>
    </source>
</evidence>
<dbReference type="InterPro" id="IPR006108">
    <property type="entry name" value="3HC_DH_C"/>
</dbReference>
<dbReference type="InterPro" id="IPR036291">
    <property type="entry name" value="NAD(P)-bd_dom_sf"/>
</dbReference>
<dbReference type="GO" id="GO:0005737">
    <property type="term" value="C:cytoplasm"/>
    <property type="evidence" value="ECO:0007669"/>
    <property type="project" value="UniProtKB-SubCell"/>
</dbReference>
<reference evidence="14" key="2">
    <citation type="submission" date="2021-04" db="EMBL/GenBank/DDBJ databases">
        <authorList>
            <person name="Gilroy R."/>
        </authorList>
    </citation>
    <scope>NUCLEOTIDE SEQUENCE</scope>
    <source>
        <strain evidence="14">ChiBcec18-1249</strain>
    </source>
</reference>
<evidence type="ECO:0000256" key="4">
    <source>
        <dbReference type="ARBA" id="ARBA00011738"/>
    </source>
</evidence>
<keyword evidence="5" id="KW-0963">Cytoplasm</keyword>
<evidence type="ECO:0000256" key="9">
    <source>
        <dbReference type="ARBA" id="ARBA00038962"/>
    </source>
</evidence>
<accession>A0A9D2LIP2</accession>
<evidence type="ECO:0000256" key="7">
    <source>
        <dbReference type="ARBA" id="ARBA00023002"/>
    </source>
</evidence>
<protein>
    <recommendedName>
        <fullName evidence="10">L-gulonate 3-dehydrogenase</fullName>
        <ecNumber evidence="9">1.1.1.45</ecNumber>
    </recommendedName>
    <alternativeName>
        <fullName evidence="10">L-gulonate 3-dehydrogenase</fullName>
    </alternativeName>
</protein>
<keyword evidence="8" id="KW-0520">NAD</keyword>
<evidence type="ECO:0000256" key="1">
    <source>
        <dbReference type="ARBA" id="ARBA00004496"/>
    </source>
</evidence>
<dbReference type="InterPro" id="IPR013328">
    <property type="entry name" value="6PGD_dom2"/>
</dbReference>
<evidence type="ECO:0000256" key="8">
    <source>
        <dbReference type="ARBA" id="ARBA00023027"/>
    </source>
</evidence>
<dbReference type="InterPro" id="IPR006176">
    <property type="entry name" value="3-OHacyl-CoA_DH_NAD-bd"/>
</dbReference>
<evidence type="ECO:0000256" key="11">
    <source>
        <dbReference type="PIRSR" id="PIRSR000105-1"/>
    </source>
</evidence>
<dbReference type="Pfam" id="PF02737">
    <property type="entry name" value="3HCDH_N"/>
    <property type="match status" value="1"/>
</dbReference>
<dbReference type="Proteomes" id="UP000823824">
    <property type="component" value="Unassembled WGS sequence"/>
</dbReference>